<dbReference type="EMBL" id="JAUEDK010000013">
    <property type="protein sequence ID" value="MDN0075063.1"/>
    <property type="molecule type" value="Genomic_DNA"/>
</dbReference>
<name>A0ABT7XMM9_9NEIS</name>
<evidence type="ECO:0000313" key="1">
    <source>
        <dbReference type="EMBL" id="MDN0075063.1"/>
    </source>
</evidence>
<dbReference type="RefSeq" id="WP_289829656.1">
    <property type="nucleotide sequence ID" value="NZ_JAUEDK010000013.1"/>
</dbReference>
<gene>
    <name evidence="1" type="ORF">QU481_09160</name>
</gene>
<protein>
    <submittedName>
        <fullName evidence="1">Uncharacterized protein</fullName>
    </submittedName>
</protein>
<evidence type="ECO:0000313" key="2">
    <source>
        <dbReference type="Proteomes" id="UP001168540"/>
    </source>
</evidence>
<accession>A0ABT7XMM9</accession>
<dbReference type="Proteomes" id="UP001168540">
    <property type="component" value="Unassembled WGS sequence"/>
</dbReference>
<organism evidence="1 2">
    <name type="scientific">Crenobacter oryzisoli</name>
    <dbReference type="NCBI Taxonomy" id="3056844"/>
    <lineage>
        <taxon>Bacteria</taxon>
        <taxon>Pseudomonadati</taxon>
        <taxon>Pseudomonadota</taxon>
        <taxon>Betaproteobacteria</taxon>
        <taxon>Neisseriales</taxon>
        <taxon>Neisseriaceae</taxon>
        <taxon>Crenobacter</taxon>
    </lineage>
</organism>
<keyword evidence="2" id="KW-1185">Reference proteome</keyword>
<comment type="caution">
    <text evidence="1">The sequence shown here is derived from an EMBL/GenBank/DDBJ whole genome shotgun (WGS) entry which is preliminary data.</text>
</comment>
<reference evidence="1" key="1">
    <citation type="submission" date="2023-06" db="EMBL/GenBank/DDBJ databases">
        <authorList>
            <person name="Zhang S."/>
        </authorList>
    </citation>
    <scope>NUCLEOTIDE SEQUENCE</scope>
    <source>
        <strain evidence="1">SG2303</strain>
    </source>
</reference>
<sequence length="278" mass="30054">MLPIRVGLIDKTGTVNPQELTTVAAALNLQVNRDFGPIWGVSATVSALVGTNDAPPGVWPIFIVSNLPPTEGGVHLTKHHQPYALVEAGPSWSLSGSHECLEMLADPSGSRLYASNAIAVEGGNIIDVPGKFEYLIEVCDPSENDPFSYLIDGVVVSDFYTPHFFDPKASTGVRYSFTGALTRPRQVLKGGYISWLNSETDTLQQLQYFTTTPVIKDLGPAASGKSLRESVDALTRPLKLSGFIASPLVTQRRDAIARAASSRSRYYESVKRTGNSRD</sequence>
<proteinExistence type="predicted"/>